<evidence type="ECO:0000313" key="1">
    <source>
        <dbReference type="EMBL" id="CAE1312789.1"/>
    </source>
</evidence>
<name>A0A812DWX8_ACAPH</name>
<sequence>MTPISLLDCSTGKLEHLNLKFVARLESRLSSLLRELVQLQHSLDSHKTLTTATPMSTKTMSKDFLVNRIEQHQKEQIEKCCQLLQASSEHLMDLTMLHPSAPWGPLRRPLFQNGTTVEQIMAALPRSSSINSKVKAVIEALMKAVNYKQLMCQQQIQALKAELKFHREVYSLQISYTHSLMTSLREGYKKFHDSTAETLFLPLKDILNAFFQLKSKGDEESWTNFLSRFKANADTLEKATEWMSEHHLHSKEVLFDSYMSDFHQALAQLELTNQNKKSEASQLRSENLIESGLKTPHVRRLARFAEKSVFLHALCFLYGLPVAGLANGRMPHCHMIYLPTHG</sequence>
<evidence type="ECO:0000313" key="2">
    <source>
        <dbReference type="Proteomes" id="UP000597762"/>
    </source>
</evidence>
<comment type="caution">
    <text evidence="1">The sequence shown here is derived from an EMBL/GenBank/DDBJ whole genome shotgun (WGS) entry which is preliminary data.</text>
</comment>
<dbReference type="AlphaFoldDB" id="A0A812DWX8"/>
<keyword evidence="2" id="KW-1185">Reference proteome</keyword>
<dbReference type="EMBL" id="CAHIKZ030004601">
    <property type="protein sequence ID" value="CAE1312789.1"/>
    <property type="molecule type" value="Genomic_DNA"/>
</dbReference>
<organism evidence="1 2">
    <name type="scientific">Acanthosepion pharaonis</name>
    <name type="common">Pharaoh cuttlefish</name>
    <name type="synonym">Sepia pharaonis</name>
    <dbReference type="NCBI Taxonomy" id="158019"/>
    <lineage>
        <taxon>Eukaryota</taxon>
        <taxon>Metazoa</taxon>
        <taxon>Spiralia</taxon>
        <taxon>Lophotrochozoa</taxon>
        <taxon>Mollusca</taxon>
        <taxon>Cephalopoda</taxon>
        <taxon>Coleoidea</taxon>
        <taxon>Decapodiformes</taxon>
        <taxon>Sepiida</taxon>
        <taxon>Sepiina</taxon>
        <taxon>Sepiidae</taxon>
        <taxon>Acanthosepion</taxon>
    </lineage>
</organism>
<gene>
    <name evidence="1" type="ORF">SPHA_63992</name>
</gene>
<protein>
    <submittedName>
        <fullName evidence="1">Uncharacterized protein</fullName>
    </submittedName>
</protein>
<proteinExistence type="predicted"/>
<dbReference type="OrthoDB" id="10256523at2759"/>
<accession>A0A812DWX8</accession>
<dbReference type="Proteomes" id="UP000597762">
    <property type="component" value="Unassembled WGS sequence"/>
</dbReference>
<reference evidence="1" key="1">
    <citation type="submission" date="2021-01" db="EMBL/GenBank/DDBJ databases">
        <authorList>
            <person name="Li R."/>
            <person name="Bekaert M."/>
        </authorList>
    </citation>
    <scope>NUCLEOTIDE SEQUENCE</scope>
    <source>
        <strain evidence="1">Farmed</strain>
    </source>
</reference>